<dbReference type="EMBL" id="JACBNQ010000007">
    <property type="protein sequence ID" value="NYB74135.1"/>
    <property type="molecule type" value="Genomic_DNA"/>
</dbReference>
<evidence type="ECO:0000313" key="1">
    <source>
        <dbReference type="EMBL" id="NYB74135.1"/>
    </source>
</evidence>
<comment type="caution">
    <text evidence="1">The sequence shown here is derived from an EMBL/GenBank/DDBJ whole genome shotgun (WGS) entry which is preliminary data.</text>
</comment>
<reference evidence="1" key="1">
    <citation type="submission" date="2020-07" db="EMBL/GenBank/DDBJ databases">
        <title>Genomic analysis of a strain of Sedimentibacter Hydroxybenzoicus DSM7310.</title>
        <authorList>
            <person name="Ma S."/>
        </authorList>
    </citation>
    <scope>NUCLEOTIDE SEQUENCE</scope>
    <source>
        <strain evidence="1">DSM 7310</strain>
    </source>
</reference>
<dbReference type="Gene3D" id="3.40.50.300">
    <property type="entry name" value="P-loop containing nucleotide triphosphate hydrolases"/>
    <property type="match status" value="1"/>
</dbReference>
<dbReference type="InterPro" id="IPR027417">
    <property type="entry name" value="P-loop_NTPase"/>
</dbReference>
<gene>
    <name evidence="1" type="ORF">HZF24_08260</name>
</gene>
<dbReference type="AlphaFoldDB" id="A0A974BK49"/>
<accession>A0A974BK49</accession>
<name>A0A974BK49_SEDHY</name>
<keyword evidence="2" id="KW-1185">Reference proteome</keyword>
<dbReference type="Proteomes" id="UP000611629">
    <property type="component" value="Unassembled WGS sequence"/>
</dbReference>
<proteinExistence type="predicted"/>
<sequence>MMKVMTSMRTIDALTEGVSTFYAEIKRIKDIIDYFQVNENLLFLIDEIFRGTNSVGRLKGAEEVL</sequence>
<organism evidence="1 2">
    <name type="scientific">Sedimentibacter hydroxybenzoicus DSM 7310</name>
    <dbReference type="NCBI Taxonomy" id="1123245"/>
    <lineage>
        <taxon>Bacteria</taxon>
        <taxon>Bacillati</taxon>
        <taxon>Bacillota</taxon>
        <taxon>Tissierellia</taxon>
        <taxon>Sedimentibacter</taxon>
    </lineage>
</organism>
<protein>
    <submittedName>
        <fullName evidence="1">Uncharacterized protein</fullName>
    </submittedName>
</protein>
<evidence type="ECO:0000313" key="2">
    <source>
        <dbReference type="Proteomes" id="UP000611629"/>
    </source>
</evidence>